<gene>
    <name evidence="4" type="ORF">SAMN03080601_00485</name>
</gene>
<dbReference type="InterPro" id="IPR011006">
    <property type="entry name" value="CheY-like_superfamily"/>
</dbReference>
<dbReference type="KEGG" id="asx:CDL62_11490"/>
<accession>A0A1T5BD95</accession>
<proteinExistence type="predicted"/>
<evidence type="ECO:0000313" key="5">
    <source>
        <dbReference type="Proteomes" id="UP000191055"/>
    </source>
</evidence>
<feature type="domain" description="HTH LytTR-type" evidence="3">
    <location>
        <begin position="147"/>
        <end position="253"/>
    </location>
</feature>
<dbReference type="STRING" id="889453.SAMN03080601_00485"/>
<evidence type="ECO:0000259" key="3">
    <source>
        <dbReference type="PROSITE" id="PS50930"/>
    </source>
</evidence>
<dbReference type="GO" id="GO:0000156">
    <property type="term" value="F:phosphorelay response regulator activity"/>
    <property type="evidence" value="ECO:0007669"/>
    <property type="project" value="InterPro"/>
</dbReference>
<dbReference type="Pfam" id="PF04397">
    <property type="entry name" value="LytTR"/>
    <property type="match status" value="1"/>
</dbReference>
<dbReference type="PROSITE" id="PS50930">
    <property type="entry name" value="HTH_LYTTR"/>
    <property type="match status" value="1"/>
</dbReference>
<dbReference type="InterPro" id="IPR046947">
    <property type="entry name" value="LytR-like"/>
</dbReference>
<dbReference type="Gene3D" id="2.40.50.1020">
    <property type="entry name" value="LytTr DNA-binding domain"/>
    <property type="match status" value="1"/>
</dbReference>
<dbReference type="AlphaFoldDB" id="A0A1T5BD95"/>
<dbReference type="GO" id="GO:0003677">
    <property type="term" value="F:DNA binding"/>
    <property type="evidence" value="ECO:0007669"/>
    <property type="project" value="InterPro"/>
</dbReference>
<dbReference type="InterPro" id="IPR001789">
    <property type="entry name" value="Sig_transdc_resp-reg_receiver"/>
</dbReference>
<dbReference type="SMART" id="SM00448">
    <property type="entry name" value="REC"/>
    <property type="match status" value="1"/>
</dbReference>
<dbReference type="PANTHER" id="PTHR37299:SF1">
    <property type="entry name" value="STAGE 0 SPORULATION PROTEIN A HOMOLOG"/>
    <property type="match status" value="1"/>
</dbReference>
<dbReference type="Pfam" id="PF00072">
    <property type="entry name" value="Response_reg"/>
    <property type="match status" value="1"/>
</dbReference>
<dbReference type="SUPFAM" id="SSF52172">
    <property type="entry name" value="CheY-like"/>
    <property type="match status" value="1"/>
</dbReference>
<dbReference type="SMART" id="SM00850">
    <property type="entry name" value="LytTR"/>
    <property type="match status" value="1"/>
</dbReference>
<keyword evidence="1" id="KW-0597">Phosphoprotein</keyword>
<dbReference type="EMBL" id="FUYV01000002">
    <property type="protein sequence ID" value="SKB45188.1"/>
    <property type="molecule type" value="Genomic_DNA"/>
</dbReference>
<dbReference type="InterPro" id="IPR007492">
    <property type="entry name" value="LytTR_DNA-bd_dom"/>
</dbReference>
<dbReference type="PROSITE" id="PS50110">
    <property type="entry name" value="RESPONSE_REGULATORY"/>
    <property type="match status" value="1"/>
</dbReference>
<organism evidence="4 5">
    <name type="scientific">Alkalitalea saponilacus</name>
    <dbReference type="NCBI Taxonomy" id="889453"/>
    <lineage>
        <taxon>Bacteria</taxon>
        <taxon>Pseudomonadati</taxon>
        <taxon>Bacteroidota</taxon>
        <taxon>Bacteroidia</taxon>
        <taxon>Marinilabiliales</taxon>
        <taxon>Marinilabiliaceae</taxon>
        <taxon>Alkalitalea</taxon>
    </lineage>
</organism>
<reference evidence="4 5" key="1">
    <citation type="submission" date="2017-02" db="EMBL/GenBank/DDBJ databases">
        <authorList>
            <person name="Peterson S.W."/>
        </authorList>
    </citation>
    <scope>NUCLEOTIDE SEQUENCE [LARGE SCALE GENOMIC DNA]</scope>
    <source>
        <strain evidence="4 5">DSM 24412</strain>
    </source>
</reference>
<dbReference type="OrthoDB" id="1116664at2"/>
<protein>
    <submittedName>
        <fullName evidence="4">Two component transcriptional regulator, LytTR family</fullName>
    </submittedName>
</protein>
<evidence type="ECO:0000259" key="2">
    <source>
        <dbReference type="PROSITE" id="PS50110"/>
    </source>
</evidence>
<dbReference type="PANTHER" id="PTHR37299">
    <property type="entry name" value="TRANSCRIPTIONAL REGULATOR-RELATED"/>
    <property type="match status" value="1"/>
</dbReference>
<evidence type="ECO:0000256" key="1">
    <source>
        <dbReference type="PROSITE-ProRule" id="PRU00169"/>
    </source>
</evidence>
<sequence>MNVLRTLIIDDESIARQRLSTLLASFKDRFEIIGEAGNGIEGAKMINHLKPDIVFLDIQMPGKTGFEMLEDLEFIPHVVFCTAYENYALQAFETLALDYLVKPVEAERLKITLEKLDHISNQKSSLRIKELLNLIELQTEKKILHSVPHKIGDRVLLIKTEHITHFKANEKYVDFFTNNGEKYISEMSLKKLLDRLPDHFIQIHRGIIVNINYIKEFRKYFKGKYILVLNDKNRTRIETGSSYTNVIKELIPS</sequence>
<name>A0A1T5BD95_9BACT</name>
<feature type="modified residue" description="4-aspartylphosphate" evidence="1">
    <location>
        <position position="57"/>
    </location>
</feature>
<keyword evidence="5" id="KW-1185">Reference proteome</keyword>
<feature type="domain" description="Response regulatory" evidence="2">
    <location>
        <begin position="5"/>
        <end position="117"/>
    </location>
</feature>
<dbReference type="RefSeq" id="WP_079556282.1">
    <property type="nucleotide sequence ID" value="NZ_CP021904.1"/>
</dbReference>
<dbReference type="Gene3D" id="3.40.50.2300">
    <property type="match status" value="1"/>
</dbReference>
<evidence type="ECO:0000313" key="4">
    <source>
        <dbReference type="EMBL" id="SKB45188.1"/>
    </source>
</evidence>
<dbReference type="Proteomes" id="UP000191055">
    <property type="component" value="Unassembled WGS sequence"/>
</dbReference>